<sequence length="883" mass="94462">MKNKILFGIMALVMSVLVTGCSDDDYAINTTALLNDSSVVTGSADVTATSATLHGTVSGLESQASSAYVIGFNYGAAADALTERIVATGGEEFTATVSGCVNQTIYYQAYVTLQGKVTYKGEVKSLVLTNARAVTGDATQVGANKATLAGSLIDFPTDAESGIMVSGVEGTENVRAGVCVATDPKGSYTVSVEGLLPNTTYYYVAYLDLGAGIVYGEEKSFTTTGHTFDLDNDLVDLGLSTKWAKYNLGATSETEIGGLFGFGDMTGFNTSIDPANYASADIYKTANDIANKAFGGKVTMPTIAEFEELFALCTKEWVEVEGVAGYKFTGPNGNSIFMPAAGSRTQGAIAGAGVDGYYLSGSINVSDNQFAMSYHFNSAADTRVTTPVYQALAIRPVSAAKNVPFVKDLLYRTWEIDLKSDGSYLIFPGPTYFYGMDDSWRTVSNGEPVLGDSWCWAADFAGNSWAVGGSADNCRGTMTFSKEEDGTNKVVVSQVTTEGTFVEGEGTFTIDEENKTLTLDVAILAPANFVPDFVNDKKTDIKILSLTESSMQLAVVRTDPAQGPAQLSINYIPQLNKYGFTAKLTCYGGDASDAWNSAVTTIPAGDAGVGTHTITFNAEVPRTFGQVYVLDIEGYAAAYPDAFVRIDAIKADGKEVKFDASKFFYGNIENGGTYRVEMANIWGCGHNDSWNGLKDTPFQPGGGETTEETALAFESTFEVTFTIVSISSNGAGVYAPKLITVPDWDHGTWGFDQGATFEVKYENFQYSLVAPQFDIKYESADCAAGSIMTFIEVADLYGFFPGTHAVLDNLYLDGSEVTFDATKVLDANDSSKYRLELWNCYGVTKNAGCAFGTPDGDVIKELGFSTSMEVKFTFHKLFAVPQW</sequence>
<dbReference type="PROSITE" id="PS51257">
    <property type="entry name" value="PROKAR_LIPOPROTEIN"/>
    <property type="match status" value="1"/>
</dbReference>
<dbReference type="RefSeq" id="WP_061437313.1">
    <property type="nucleotide sequence ID" value="NZ_KQ968725.1"/>
</dbReference>
<evidence type="ECO:0000313" key="2">
    <source>
        <dbReference type="EMBL" id="KXT45638.1"/>
    </source>
</evidence>
<reference evidence="2 3" key="1">
    <citation type="submission" date="2016-02" db="EMBL/GenBank/DDBJ databases">
        <authorList>
            <person name="Wen L."/>
            <person name="He K."/>
            <person name="Yang H."/>
        </authorList>
    </citation>
    <scope>NUCLEOTIDE SEQUENCE [LARGE SCALE GENOMIC DNA]</scope>
    <source>
        <strain evidence="2 3">KLE1704</strain>
    </source>
</reference>
<keyword evidence="1" id="KW-0732">Signal</keyword>
<evidence type="ECO:0000256" key="1">
    <source>
        <dbReference type="SAM" id="SignalP"/>
    </source>
</evidence>
<gene>
    <name evidence="2" type="ORF">HMPREF2531_03489</name>
</gene>
<evidence type="ECO:0000313" key="3">
    <source>
        <dbReference type="Proteomes" id="UP000070319"/>
    </source>
</evidence>
<accession>A0A139L2K6</accession>
<feature type="signal peptide" evidence="1">
    <location>
        <begin position="1"/>
        <end position="20"/>
    </location>
</feature>
<feature type="chain" id="PRO_5007487065" evidence="1">
    <location>
        <begin position="21"/>
        <end position="883"/>
    </location>
</feature>
<dbReference type="Proteomes" id="UP000070319">
    <property type="component" value="Unassembled WGS sequence"/>
</dbReference>
<dbReference type="PATRIC" id="fig|329854.7.peg.3555"/>
<protein>
    <submittedName>
        <fullName evidence="2">Uncharacterized protein</fullName>
    </submittedName>
</protein>
<name>A0A139L2K6_9BACE</name>
<dbReference type="AlphaFoldDB" id="A0A139L2K6"/>
<dbReference type="EMBL" id="LTDF01000136">
    <property type="protein sequence ID" value="KXT45638.1"/>
    <property type="molecule type" value="Genomic_DNA"/>
</dbReference>
<organism evidence="2">
    <name type="scientific">Bacteroides intestinalis</name>
    <dbReference type="NCBI Taxonomy" id="329854"/>
    <lineage>
        <taxon>Bacteria</taxon>
        <taxon>Pseudomonadati</taxon>
        <taxon>Bacteroidota</taxon>
        <taxon>Bacteroidia</taxon>
        <taxon>Bacteroidales</taxon>
        <taxon>Bacteroidaceae</taxon>
        <taxon>Bacteroides</taxon>
    </lineage>
</organism>
<comment type="caution">
    <text evidence="2">The sequence shown here is derived from an EMBL/GenBank/DDBJ whole genome shotgun (WGS) entry which is preliminary data.</text>
</comment>
<proteinExistence type="predicted"/>